<sequence length="463" mass="46813">MATTARAFQPTLLMIAWHSLRRRAGAFVASFLAMFLGATILMAFASMLDTASAGDATGEARNTLVTMATVVGGWGLLLVVFAVTSTLTLSVRQRGAEMALLKSVGATPGQLGRMIVGEAAGVAVVAALLAVPPAMLVGRGLLGLLHGTGQVPDGVGYAFGPVAPVMGLGITFASATAAALITARRATRVRVTESLAAAETDTVRMSRKRMVGAGLALALGLNLAVVTATVMRGKGSDAMATAGQADICAALGLALLAPVIIRWATGLLAVPLRALGVTGELAISNLRRRTARMASIVTPITLFTGIGVGTLYLQHTENAAMDAAGLAKTAEQKSIETLNFVVIGMIVLFTAIMLVNTLVAATADRRREFGQQRLAGATPAQVLGTVALESAVLTVVGVACGTVASLFTILPFAIARTGSAAPDGGPGTYLAVVALAAVLTGATAYGAARKAIRPAAVDAVAAS</sequence>
<reference evidence="10" key="1">
    <citation type="journal article" date="2019" name="Int. J. Syst. Evol. Microbiol.">
        <title>The Global Catalogue of Microorganisms (GCM) 10K type strain sequencing project: providing services to taxonomists for standard genome sequencing and annotation.</title>
        <authorList>
            <consortium name="The Broad Institute Genomics Platform"/>
            <consortium name="The Broad Institute Genome Sequencing Center for Infectious Disease"/>
            <person name="Wu L."/>
            <person name="Ma J."/>
        </authorList>
    </citation>
    <scope>NUCLEOTIDE SEQUENCE [LARGE SCALE GENOMIC DNA]</scope>
    <source>
        <strain evidence="10">JCM 3369</strain>
    </source>
</reference>
<evidence type="ECO:0000256" key="1">
    <source>
        <dbReference type="ARBA" id="ARBA00004651"/>
    </source>
</evidence>
<feature type="transmembrane region" description="Helical" evidence="7">
    <location>
        <begin position="111"/>
        <end position="135"/>
    </location>
</feature>
<keyword evidence="4 7" id="KW-1133">Transmembrane helix</keyword>
<evidence type="ECO:0000256" key="7">
    <source>
        <dbReference type="SAM" id="Phobius"/>
    </source>
</evidence>
<evidence type="ECO:0000313" key="9">
    <source>
        <dbReference type="EMBL" id="MFC6887197.1"/>
    </source>
</evidence>
<name>A0ABW2CZC6_9ACTN</name>
<feature type="transmembrane region" description="Helical" evidence="7">
    <location>
        <begin position="340"/>
        <end position="361"/>
    </location>
</feature>
<feature type="transmembrane region" description="Helical" evidence="7">
    <location>
        <begin position="24"/>
        <end position="45"/>
    </location>
</feature>
<keyword evidence="5 7" id="KW-0472">Membrane</keyword>
<gene>
    <name evidence="9" type="ORF">ACFQKB_46065</name>
</gene>
<keyword evidence="2" id="KW-1003">Cell membrane</keyword>
<organism evidence="9 10">
    <name type="scientific">Actinomadura yumaensis</name>
    <dbReference type="NCBI Taxonomy" id="111807"/>
    <lineage>
        <taxon>Bacteria</taxon>
        <taxon>Bacillati</taxon>
        <taxon>Actinomycetota</taxon>
        <taxon>Actinomycetes</taxon>
        <taxon>Streptosporangiales</taxon>
        <taxon>Thermomonosporaceae</taxon>
        <taxon>Actinomadura</taxon>
    </lineage>
</organism>
<evidence type="ECO:0000313" key="10">
    <source>
        <dbReference type="Proteomes" id="UP001596380"/>
    </source>
</evidence>
<feature type="transmembrane region" description="Helical" evidence="7">
    <location>
        <begin position="427"/>
        <end position="448"/>
    </location>
</feature>
<accession>A0ABW2CZC6</accession>
<evidence type="ECO:0000256" key="2">
    <source>
        <dbReference type="ARBA" id="ARBA00022475"/>
    </source>
</evidence>
<feature type="transmembrane region" description="Helical" evidence="7">
    <location>
        <begin position="210"/>
        <end position="231"/>
    </location>
</feature>
<dbReference type="InterPro" id="IPR050250">
    <property type="entry name" value="Macrolide_Exporter_MacB"/>
</dbReference>
<feature type="transmembrane region" description="Helical" evidence="7">
    <location>
        <begin position="382"/>
        <end position="415"/>
    </location>
</feature>
<dbReference type="Pfam" id="PF02687">
    <property type="entry name" value="FtsX"/>
    <property type="match status" value="2"/>
</dbReference>
<protein>
    <submittedName>
        <fullName evidence="9">FtsX-like permease family protein</fullName>
    </submittedName>
</protein>
<keyword evidence="10" id="KW-1185">Reference proteome</keyword>
<feature type="transmembrane region" description="Helical" evidence="7">
    <location>
        <begin position="65"/>
        <end position="90"/>
    </location>
</feature>
<evidence type="ECO:0000256" key="4">
    <source>
        <dbReference type="ARBA" id="ARBA00022989"/>
    </source>
</evidence>
<comment type="subcellular location">
    <subcellularLocation>
        <location evidence="1">Cell membrane</location>
        <topology evidence="1">Multi-pass membrane protein</topology>
    </subcellularLocation>
</comment>
<dbReference type="RefSeq" id="WP_241683080.1">
    <property type="nucleotide sequence ID" value="NZ_JBHSXS010000073.1"/>
</dbReference>
<dbReference type="InterPro" id="IPR003838">
    <property type="entry name" value="ABC3_permease_C"/>
</dbReference>
<evidence type="ECO:0000259" key="8">
    <source>
        <dbReference type="Pfam" id="PF02687"/>
    </source>
</evidence>
<feature type="domain" description="ABC3 transporter permease C-terminal" evidence="8">
    <location>
        <begin position="75"/>
        <end position="183"/>
    </location>
</feature>
<dbReference type="EMBL" id="JBHSXS010000073">
    <property type="protein sequence ID" value="MFC6887197.1"/>
    <property type="molecule type" value="Genomic_DNA"/>
</dbReference>
<dbReference type="PANTHER" id="PTHR30572">
    <property type="entry name" value="MEMBRANE COMPONENT OF TRANSPORTER-RELATED"/>
    <property type="match status" value="1"/>
</dbReference>
<comment type="caution">
    <text evidence="9">The sequence shown here is derived from an EMBL/GenBank/DDBJ whole genome shotgun (WGS) entry which is preliminary data.</text>
</comment>
<dbReference type="PANTHER" id="PTHR30572:SF4">
    <property type="entry name" value="ABC TRANSPORTER PERMEASE YTRF"/>
    <property type="match status" value="1"/>
</dbReference>
<feature type="transmembrane region" description="Helical" evidence="7">
    <location>
        <begin position="251"/>
        <end position="272"/>
    </location>
</feature>
<feature type="transmembrane region" description="Helical" evidence="7">
    <location>
        <begin position="155"/>
        <end position="181"/>
    </location>
</feature>
<evidence type="ECO:0000256" key="5">
    <source>
        <dbReference type="ARBA" id="ARBA00023136"/>
    </source>
</evidence>
<evidence type="ECO:0000256" key="3">
    <source>
        <dbReference type="ARBA" id="ARBA00022692"/>
    </source>
</evidence>
<keyword evidence="3 7" id="KW-0812">Transmembrane</keyword>
<feature type="domain" description="ABC3 transporter permease C-terminal" evidence="8">
    <location>
        <begin position="341"/>
        <end position="453"/>
    </location>
</feature>
<evidence type="ECO:0000256" key="6">
    <source>
        <dbReference type="ARBA" id="ARBA00038076"/>
    </source>
</evidence>
<dbReference type="Proteomes" id="UP001596380">
    <property type="component" value="Unassembled WGS sequence"/>
</dbReference>
<comment type="similarity">
    <text evidence="6">Belongs to the ABC-4 integral membrane protein family.</text>
</comment>
<feature type="transmembrane region" description="Helical" evidence="7">
    <location>
        <begin position="293"/>
        <end position="313"/>
    </location>
</feature>
<proteinExistence type="inferred from homology"/>